<dbReference type="GO" id="GO:0005634">
    <property type="term" value="C:nucleus"/>
    <property type="evidence" value="ECO:0007669"/>
    <property type="project" value="UniProtKB-SubCell"/>
</dbReference>
<name>A0A1X0P4T3_9TRYP</name>
<dbReference type="InterPro" id="IPR006515">
    <property type="entry name" value="PABP_1234"/>
</dbReference>
<comment type="subcellular location">
    <subcellularLocation>
        <location evidence="2 10">Cytoplasm</location>
    </subcellularLocation>
    <subcellularLocation>
        <location evidence="1">Nucleus</location>
    </subcellularLocation>
</comment>
<feature type="domain" description="PABC" evidence="13">
    <location>
        <begin position="479"/>
        <end position="556"/>
    </location>
</feature>
<evidence type="ECO:0000256" key="6">
    <source>
        <dbReference type="ARBA" id="ARBA00022845"/>
    </source>
</evidence>
<feature type="region of interest" description="Disordered" evidence="11">
    <location>
        <begin position="407"/>
        <end position="456"/>
    </location>
</feature>
<dbReference type="GO" id="GO:0006417">
    <property type="term" value="P:regulation of translation"/>
    <property type="evidence" value="ECO:0007669"/>
    <property type="project" value="UniProtKB-KW"/>
</dbReference>
<accession>A0A1X0P4T3</accession>
<evidence type="ECO:0000256" key="1">
    <source>
        <dbReference type="ARBA" id="ARBA00004123"/>
    </source>
</evidence>
<dbReference type="RefSeq" id="XP_028886012.1">
    <property type="nucleotide sequence ID" value="XM_029022354.1"/>
</dbReference>
<evidence type="ECO:0000256" key="10">
    <source>
        <dbReference type="RuleBase" id="RU362004"/>
    </source>
</evidence>
<evidence type="ECO:0000313" key="15">
    <source>
        <dbReference type="Proteomes" id="UP000192257"/>
    </source>
</evidence>
<dbReference type="VEuPathDB" id="TriTrypDB:TM35_000041600"/>
<dbReference type="OrthoDB" id="19742at2759"/>
<reference evidence="14 15" key="1">
    <citation type="submission" date="2017-03" db="EMBL/GenBank/DDBJ databases">
        <title>An alternative strategy for trypanosome survival in the mammalian bloodstream revealed through genome and transcriptome analysis of the ubiquitous bovine parasite Trypanosoma (Megatrypanum) theileri.</title>
        <authorList>
            <person name="Kelly S."/>
            <person name="Ivens A."/>
            <person name="Mott A."/>
            <person name="O'Neill E."/>
            <person name="Emms D."/>
            <person name="Macleod O."/>
            <person name="Voorheis P."/>
            <person name="Matthews J."/>
            <person name="Matthews K."/>
            <person name="Carrington M."/>
        </authorList>
    </citation>
    <scope>NUCLEOTIDE SEQUENCE [LARGE SCALE GENOMIC DNA]</scope>
    <source>
        <strain evidence="14">Edinburgh</strain>
    </source>
</reference>
<dbReference type="FunFam" id="3.30.70.330:FF:000648">
    <property type="entry name" value="Polyadenylate-binding protein"/>
    <property type="match status" value="1"/>
</dbReference>
<keyword evidence="8" id="KW-0539">Nucleus</keyword>
<dbReference type="PANTHER" id="PTHR48025:SF1">
    <property type="entry name" value="RRM DOMAIN-CONTAINING PROTEIN"/>
    <property type="match status" value="1"/>
</dbReference>
<evidence type="ECO:0000256" key="11">
    <source>
        <dbReference type="SAM" id="MobiDB-lite"/>
    </source>
</evidence>
<comment type="similarity">
    <text evidence="3 10">Belongs to the polyadenylate-binding protein type-1 family.</text>
</comment>
<evidence type="ECO:0000256" key="7">
    <source>
        <dbReference type="ARBA" id="ARBA00022884"/>
    </source>
</evidence>
<dbReference type="PROSITE" id="PS51309">
    <property type="entry name" value="PABC"/>
    <property type="match status" value="1"/>
</dbReference>
<dbReference type="InterPro" id="IPR035979">
    <property type="entry name" value="RBD_domain_sf"/>
</dbReference>
<dbReference type="InterPro" id="IPR000504">
    <property type="entry name" value="RRM_dom"/>
</dbReference>
<dbReference type="InterPro" id="IPR003954">
    <property type="entry name" value="RRM_euk-type"/>
</dbReference>
<feature type="domain" description="RRM" evidence="12">
    <location>
        <begin position="304"/>
        <end position="381"/>
    </location>
</feature>
<evidence type="ECO:0000256" key="4">
    <source>
        <dbReference type="ARBA" id="ARBA00022490"/>
    </source>
</evidence>
<dbReference type="GO" id="GO:0003729">
    <property type="term" value="F:mRNA binding"/>
    <property type="evidence" value="ECO:0007669"/>
    <property type="project" value="TreeGrafter"/>
</dbReference>
<evidence type="ECO:0000256" key="3">
    <source>
        <dbReference type="ARBA" id="ARBA00008557"/>
    </source>
</evidence>
<feature type="domain" description="RRM" evidence="12">
    <location>
        <begin position="22"/>
        <end position="100"/>
    </location>
</feature>
<evidence type="ECO:0000256" key="8">
    <source>
        <dbReference type="ARBA" id="ARBA00023242"/>
    </source>
</evidence>
<dbReference type="SMART" id="SM00517">
    <property type="entry name" value="PolyA"/>
    <property type="match status" value="1"/>
</dbReference>
<keyword evidence="5" id="KW-0677">Repeat</keyword>
<dbReference type="Pfam" id="PF00658">
    <property type="entry name" value="MLLE"/>
    <property type="match status" value="1"/>
</dbReference>
<dbReference type="FunFam" id="3.30.70.330:FF:000779">
    <property type="entry name" value="Polyadenylate-binding protein"/>
    <property type="match status" value="1"/>
</dbReference>
<dbReference type="InterPro" id="IPR012677">
    <property type="entry name" value="Nucleotide-bd_a/b_plait_sf"/>
</dbReference>
<dbReference type="SUPFAM" id="SSF54928">
    <property type="entry name" value="RNA-binding domain, RBD"/>
    <property type="match status" value="2"/>
</dbReference>
<proteinExistence type="inferred from homology"/>
<dbReference type="GeneID" id="39982134"/>
<dbReference type="EMBL" id="NBCO01000004">
    <property type="protein sequence ID" value="ORC91946.1"/>
    <property type="molecule type" value="Genomic_DNA"/>
</dbReference>
<evidence type="ECO:0000256" key="5">
    <source>
        <dbReference type="ARBA" id="ARBA00022737"/>
    </source>
</evidence>
<dbReference type="FunFam" id="3.30.70.330:FF:000819">
    <property type="entry name" value="Polyadenylate-binding protein"/>
    <property type="match status" value="1"/>
</dbReference>
<keyword evidence="15" id="KW-1185">Reference proteome</keyword>
<dbReference type="InterPro" id="IPR002004">
    <property type="entry name" value="PABP_HYD_C"/>
</dbReference>
<keyword evidence="4 10" id="KW-0963">Cytoplasm</keyword>
<dbReference type="GO" id="GO:0005737">
    <property type="term" value="C:cytoplasm"/>
    <property type="evidence" value="ECO:0007669"/>
    <property type="project" value="UniProtKB-SubCell"/>
</dbReference>
<evidence type="ECO:0000256" key="9">
    <source>
        <dbReference type="PROSITE-ProRule" id="PRU00176"/>
    </source>
</evidence>
<dbReference type="InterPro" id="IPR050502">
    <property type="entry name" value="Euk_RNA-bind_prot"/>
</dbReference>
<dbReference type="FunFam" id="3.30.70.330:FF:000564">
    <property type="entry name" value="Polyadenylate-binding protein"/>
    <property type="match status" value="1"/>
</dbReference>
<comment type="caution">
    <text evidence="14">The sequence shown here is derived from an EMBL/GenBank/DDBJ whole genome shotgun (WGS) entry which is preliminary data.</text>
</comment>
<dbReference type="SUPFAM" id="SSF63570">
    <property type="entry name" value="PABC (PABP) domain"/>
    <property type="match status" value="1"/>
</dbReference>
<evidence type="ECO:0000259" key="13">
    <source>
        <dbReference type="PROSITE" id="PS51309"/>
    </source>
</evidence>
<dbReference type="FunFam" id="1.10.1900.10:FF:000006">
    <property type="entry name" value="Polyadenylate-binding protein"/>
    <property type="match status" value="1"/>
</dbReference>
<keyword evidence="6" id="KW-0810">Translation regulation</keyword>
<dbReference type="SMART" id="SM00361">
    <property type="entry name" value="RRM_1"/>
    <property type="match status" value="4"/>
</dbReference>
<feature type="domain" description="RRM" evidence="12">
    <location>
        <begin position="204"/>
        <end position="284"/>
    </location>
</feature>
<dbReference type="Pfam" id="PF00076">
    <property type="entry name" value="RRM_1"/>
    <property type="match status" value="4"/>
</dbReference>
<evidence type="ECO:0000256" key="2">
    <source>
        <dbReference type="ARBA" id="ARBA00004496"/>
    </source>
</evidence>
<protein>
    <recommendedName>
        <fullName evidence="10">Polyadenylate-binding protein</fullName>
        <shortName evidence="10">PABP</shortName>
    </recommendedName>
</protein>
<dbReference type="Proteomes" id="UP000192257">
    <property type="component" value="Unassembled WGS sequence"/>
</dbReference>
<dbReference type="PROSITE" id="PS50102">
    <property type="entry name" value="RRM"/>
    <property type="match status" value="4"/>
</dbReference>
<dbReference type="SMART" id="SM00360">
    <property type="entry name" value="RRM"/>
    <property type="match status" value="4"/>
</dbReference>
<dbReference type="InterPro" id="IPR036053">
    <property type="entry name" value="PABP-dom"/>
</dbReference>
<sequence length="558" mass="62574">MTTATQEEITPTVPVTKPLQVASLYVGDLDPAINEPQLVELFKPYGTILNVRVCRDIITQRSLGYGYVNFDSPESAAKAMESLNFKRIGEKCVRIMWQQRDPALRYSGNGNIFVKNLKNEVDSRALSLIFKKFGDILSCKVMEDEGGKSRGYGFVHFKEDDAAKDAITNMNGDKENADEAKSGLYVANFIRRNARLAALVANFTNVYIKQVLPTVDKDIIEKFFSKFGGITSSATCKDKNGRVFAFCNFEKHDDAVKAIEAFHDQVIEGVTAPGEKLYVQRAQPRSERLIALRQKYMQCQSLGNNLYVRNFDPDFTEKNLHELFQEYGEIRSRRVMTDANGNSRGFGFVSFENADQANAALREMNGRMLNGKPLIVNIAQRRDQRYTMLRLQFQQRLQMMMRRMHPAPFVAQGPGPQRRNARNAQRGGSGGGAGRHHQAPQQAPAPHPQPDMFSTPSMAFTAQRTPQPSPGVAPDTPPLPPITAEDLRTMTVDEQRAALGDRLYIKVFEIAPDHAPKITGMFLEMDLKEAFTLLYNQKLLHEKVTEALCVLKAHGTTA</sequence>
<dbReference type="Gene3D" id="3.30.70.330">
    <property type="match status" value="4"/>
</dbReference>
<dbReference type="NCBIfam" id="TIGR01628">
    <property type="entry name" value="PABP-1234"/>
    <property type="match status" value="1"/>
</dbReference>
<dbReference type="STRING" id="67003.A0A1X0P4T3"/>
<dbReference type="Gene3D" id="1.10.1900.10">
    <property type="entry name" value="c-terminal domain of poly(a) binding protein"/>
    <property type="match status" value="1"/>
</dbReference>
<dbReference type="PANTHER" id="PTHR48025">
    <property type="entry name" value="OS02G0815200 PROTEIN"/>
    <property type="match status" value="1"/>
</dbReference>
<evidence type="ECO:0000259" key="12">
    <source>
        <dbReference type="PROSITE" id="PS50102"/>
    </source>
</evidence>
<comment type="function">
    <text evidence="10">Binds the poly(A) tail of mRNA.</text>
</comment>
<feature type="domain" description="RRM" evidence="12">
    <location>
        <begin position="110"/>
        <end position="182"/>
    </location>
</feature>
<gene>
    <name evidence="14" type="ORF">TM35_000041600</name>
</gene>
<organism evidence="14 15">
    <name type="scientific">Trypanosoma theileri</name>
    <dbReference type="NCBI Taxonomy" id="67003"/>
    <lineage>
        <taxon>Eukaryota</taxon>
        <taxon>Discoba</taxon>
        <taxon>Euglenozoa</taxon>
        <taxon>Kinetoplastea</taxon>
        <taxon>Metakinetoplastina</taxon>
        <taxon>Trypanosomatida</taxon>
        <taxon>Trypanosomatidae</taxon>
        <taxon>Trypanosoma</taxon>
    </lineage>
</organism>
<evidence type="ECO:0000313" key="14">
    <source>
        <dbReference type="EMBL" id="ORC91946.1"/>
    </source>
</evidence>
<keyword evidence="7 9" id="KW-0694">RNA-binding</keyword>
<dbReference type="AlphaFoldDB" id="A0A1X0P4T3"/>